<comment type="caution">
    <text evidence="3">The sequence shown here is derived from an EMBL/GenBank/DDBJ whole genome shotgun (WGS) entry which is preliminary data.</text>
</comment>
<reference evidence="3" key="1">
    <citation type="journal article" date="2023" name="G3 (Bethesda)">
        <title>A reference genome for the long-term kleptoplast-retaining sea slug Elysia crispata morphotype clarki.</title>
        <authorList>
            <person name="Eastman K.E."/>
            <person name="Pendleton A.L."/>
            <person name="Shaikh M.A."/>
            <person name="Suttiyut T."/>
            <person name="Ogas R."/>
            <person name="Tomko P."/>
            <person name="Gavelis G."/>
            <person name="Widhalm J.R."/>
            <person name="Wisecaver J.H."/>
        </authorList>
    </citation>
    <scope>NUCLEOTIDE SEQUENCE</scope>
    <source>
        <strain evidence="3">ECLA1</strain>
    </source>
</reference>
<feature type="domain" description="Alpha/beta hydrolase fold-5" evidence="2">
    <location>
        <begin position="39"/>
        <end position="199"/>
    </location>
</feature>
<dbReference type="InterPro" id="IPR029059">
    <property type="entry name" value="AB_hydrolase_5"/>
</dbReference>
<proteinExistence type="predicted"/>
<dbReference type="SUPFAM" id="SSF53474">
    <property type="entry name" value="alpha/beta-Hydrolases"/>
    <property type="match status" value="1"/>
</dbReference>
<name>A0AAE0XVT5_9GAST</name>
<protein>
    <recommendedName>
        <fullName evidence="2">Alpha/beta hydrolase fold-5 domain-containing protein</fullName>
    </recommendedName>
</protein>
<evidence type="ECO:0000313" key="4">
    <source>
        <dbReference type="Proteomes" id="UP001283361"/>
    </source>
</evidence>
<dbReference type="AlphaFoldDB" id="A0AAE0XVT5"/>
<keyword evidence="1" id="KW-0732">Signal</keyword>
<sequence>MSPLVPILLGLMTTFVVGSAAVTTEIIEPIRASGDEVALIFVPGAFQRAENYREIAKIFQEASNLRMWVALTGGYNRLLVSLAELPGAIDGAINALKQAGMVSENYIGIGHSLGGLMLGQYARNSTLKAIILMGSYVTYGLSNYRIPVLTLAGELDGRVRITKFVDDFENIFGDVSQSKEPIYRTPIVNIKGTNHMQFQSGPTPPTSVTNDLKPDLTDAEAHKTIGQYVNNFATATFSSEASEVRDAQKELENMVLESSKRFQPLKDMKALQAKDNSCPWAITSQQHFGEPHADAFEIKNYILELPMFVKSTPSFIWGVMSVTINNTAFIEFEDDYMRRPDVKQSPKEISLKLKSRDAIFEELSFMPEPEPSCRALNELARDAALNSATDAEKQRYKSRGRPIVFEDDILTTSEDDWNSTPLKTWEDSAGLHVQSVALVTAIDADELRGMHYCRVMAPYRALEWIIIDSLRD</sequence>
<evidence type="ECO:0000313" key="3">
    <source>
        <dbReference type="EMBL" id="KAK3719757.1"/>
    </source>
</evidence>
<dbReference type="Pfam" id="PF12695">
    <property type="entry name" value="Abhydrolase_5"/>
    <property type="match status" value="1"/>
</dbReference>
<feature type="signal peptide" evidence="1">
    <location>
        <begin position="1"/>
        <end position="20"/>
    </location>
</feature>
<dbReference type="GO" id="GO:0016787">
    <property type="term" value="F:hydrolase activity"/>
    <property type="evidence" value="ECO:0007669"/>
    <property type="project" value="InterPro"/>
</dbReference>
<gene>
    <name evidence="3" type="ORF">RRG08_040060</name>
</gene>
<feature type="chain" id="PRO_5041912083" description="Alpha/beta hydrolase fold-5 domain-containing protein" evidence="1">
    <location>
        <begin position="21"/>
        <end position="472"/>
    </location>
</feature>
<keyword evidence="4" id="KW-1185">Reference proteome</keyword>
<organism evidence="3 4">
    <name type="scientific">Elysia crispata</name>
    <name type="common">lettuce slug</name>
    <dbReference type="NCBI Taxonomy" id="231223"/>
    <lineage>
        <taxon>Eukaryota</taxon>
        <taxon>Metazoa</taxon>
        <taxon>Spiralia</taxon>
        <taxon>Lophotrochozoa</taxon>
        <taxon>Mollusca</taxon>
        <taxon>Gastropoda</taxon>
        <taxon>Heterobranchia</taxon>
        <taxon>Euthyneura</taxon>
        <taxon>Panpulmonata</taxon>
        <taxon>Sacoglossa</taxon>
        <taxon>Placobranchoidea</taxon>
        <taxon>Plakobranchidae</taxon>
        <taxon>Elysia</taxon>
    </lineage>
</organism>
<dbReference type="EMBL" id="JAWDGP010007412">
    <property type="protein sequence ID" value="KAK3719757.1"/>
    <property type="molecule type" value="Genomic_DNA"/>
</dbReference>
<dbReference type="Gene3D" id="3.40.50.1820">
    <property type="entry name" value="alpha/beta hydrolase"/>
    <property type="match status" value="1"/>
</dbReference>
<evidence type="ECO:0000256" key="1">
    <source>
        <dbReference type="SAM" id="SignalP"/>
    </source>
</evidence>
<evidence type="ECO:0000259" key="2">
    <source>
        <dbReference type="Pfam" id="PF12695"/>
    </source>
</evidence>
<dbReference type="Proteomes" id="UP001283361">
    <property type="component" value="Unassembled WGS sequence"/>
</dbReference>
<dbReference type="InterPro" id="IPR029058">
    <property type="entry name" value="AB_hydrolase_fold"/>
</dbReference>
<accession>A0AAE0XVT5</accession>